<proteinExistence type="inferred from homology"/>
<evidence type="ECO:0000313" key="4">
    <source>
        <dbReference type="EMBL" id="KAK4477075.1"/>
    </source>
</evidence>
<feature type="repeat" description="PPR" evidence="3">
    <location>
        <begin position="429"/>
        <end position="463"/>
    </location>
</feature>
<dbReference type="InterPro" id="IPR002885">
    <property type="entry name" value="PPR_rpt"/>
</dbReference>
<feature type="repeat" description="PPR" evidence="3">
    <location>
        <begin position="324"/>
        <end position="358"/>
    </location>
</feature>
<keyword evidence="2" id="KW-0677">Repeat</keyword>
<evidence type="ECO:0000313" key="5">
    <source>
        <dbReference type="Proteomes" id="UP001291926"/>
    </source>
</evidence>
<feature type="repeat" description="PPR" evidence="3">
    <location>
        <begin position="500"/>
        <end position="534"/>
    </location>
</feature>
<dbReference type="PANTHER" id="PTHR47447">
    <property type="entry name" value="OS03G0856100 PROTEIN"/>
    <property type="match status" value="1"/>
</dbReference>
<organism evidence="4 5">
    <name type="scientific">Penstemon davidsonii</name>
    <dbReference type="NCBI Taxonomy" id="160366"/>
    <lineage>
        <taxon>Eukaryota</taxon>
        <taxon>Viridiplantae</taxon>
        <taxon>Streptophyta</taxon>
        <taxon>Embryophyta</taxon>
        <taxon>Tracheophyta</taxon>
        <taxon>Spermatophyta</taxon>
        <taxon>Magnoliopsida</taxon>
        <taxon>eudicotyledons</taxon>
        <taxon>Gunneridae</taxon>
        <taxon>Pentapetalae</taxon>
        <taxon>asterids</taxon>
        <taxon>lamiids</taxon>
        <taxon>Lamiales</taxon>
        <taxon>Plantaginaceae</taxon>
        <taxon>Cheloneae</taxon>
        <taxon>Penstemon</taxon>
    </lineage>
</organism>
<feature type="repeat" description="PPR" evidence="3">
    <location>
        <begin position="359"/>
        <end position="393"/>
    </location>
</feature>
<evidence type="ECO:0000256" key="3">
    <source>
        <dbReference type="PROSITE-ProRule" id="PRU00708"/>
    </source>
</evidence>
<sequence>MPVTREANFTVQIQFDFICSIIQQYHRQFSAARVKVKPARLTMVNKPRHALLTSVAITRRLSRRPTHELERALCVERVRDGWGWNRTMCVKSFPFPSLFTKTHSISSSAPPLSEDTLVSAAVSILKHHRSKSRWGHLRSLLTASKNNHLTSSQFSQIALQLRNNPRLAIRFFHFTVQRSLCSHSLLSYSTVIHILCRSRLKSQALSVIKSAMCVFTHEQNTAIPVAILEALIKTYRVCDSAPFVFDLLVKACLESKKIDLAIELLEMLKSKNVFLRTDTCNSMIELVSKSRGCFAGYDLYRNIFDLDVDKVSKKKIGVKVVSPNVNTLNVVMVGFYREGLVDKVEEVWEEMERMGCVPNLYSFNVLMAAYCDDGRMEDAMRVWEEMENKGLKRDLVSYNTVIGGFCGVGEVVRAEEIYREMVMKGIESTCLTFEHLIKGYCEIGDVNLAMLLYEDMCRKSFSPESSTVNVIVRALCDKNEVSAALEFWSMAAKKHEAVMEKENYDSLTRSLCQEGKMEEALKLQAEMVRKGFEPNSGLYDTFIDGYMKQGNETMASKLRKELLSKQMS</sequence>
<dbReference type="PANTHER" id="PTHR47447:SF22">
    <property type="entry name" value="TETRATRICOPEPTIDE-LIKE HELICAL DOMAIN SUPERFAMILY"/>
    <property type="match status" value="1"/>
</dbReference>
<dbReference type="EMBL" id="JAYDYQ010002688">
    <property type="protein sequence ID" value="KAK4477075.1"/>
    <property type="molecule type" value="Genomic_DNA"/>
</dbReference>
<gene>
    <name evidence="4" type="ORF">RD792_016282</name>
</gene>
<dbReference type="Gene3D" id="1.25.40.10">
    <property type="entry name" value="Tetratricopeptide repeat domain"/>
    <property type="match status" value="3"/>
</dbReference>
<feature type="repeat" description="PPR" evidence="3">
    <location>
        <begin position="394"/>
        <end position="428"/>
    </location>
</feature>
<evidence type="ECO:0000256" key="2">
    <source>
        <dbReference type="ARBA" id="ARBA00022737"/>
    </source>
</evidence>
<accession>A0ABR0CJ14</accession>
<dbReference type="Pfam" id="PF13041">
    <property type="entry name" value="PPR_2"/>
    <property type="match status" value="3"/>
</dbReference>
<comment type="similarity">
    <text evidence="1">Belongs to the PPR family. P subfamily.</text>
</comment>
<dbReference type="PROSITE" id="PS51375">
    <property type="entry name" value="PPR"/>
    <property type="match status" value="5"/>
</dbReference>
<dbReference type="Pfam" id="PF01535">
    <property type="entry name" value="PPR"/>
    <property type="match status" value="1"/>
</dbReference>
<evidence type="ECO:0000256" key="1">
    <source>
        <dbReference type="ARBA" id="ARBA00007626"/>
    </source>
</evidence>
<evidence type="ECO:0008006" key="6">
    <source>
        <dbReference type="Google" id="ProtNLM"/>
    </source>
</evidence>
<dbReference type="InterPro" id="IPR011990">
    <property type="entry name" value="TPR-like_helical_dom_sf"/>
</dbReference>
<keyword evidence="5" id="KW-1185">Reference proteome</keyword>
<dbReference type="Proteomes" id="UP001291926">
    <property type="component" value="Unassembled WGS sequence"/>
</dbReference>
<comment type="caution">
    <text evidence="4">The sequence shown here is derived from an EMBL/GenBank/DDBJ whole genome shotgun (WGS) entry which is preliminary data.</text>
</comment>
<protein>
    <recommendedName>
        <fullName evidence="6">Pentatricopeptide repeat-containing protein</fullName>
    </recommendedName>
</protein>
<dbReference type="NCBIfam" id="TIGR00756">
    <property type="entry name" value="PPR"/>
    <property type="match status" value="5"/>
</dbReference>
<reference evidence="4 5" key="1">
    <citation type="journal article" date="2023" name="bioRxiv">
        <title>Genome report: Whole genome sequence and annotation of Penstemon davidsonii.</title>
        <authorList>
            <person name="Ostevik K.L."/>
            <person name="Alabady M."/>
            <person name="Zhang M."/>
            <person name="Rausher M.D."/>
        </authorList>
    </citation>
    <scope>NUCLEOTIDE SEQUENCE [LARGE SCALE GENOMIC DNA]</scope>
    <source>
        <strain evidence="4">DNT005</strain>
        <tissue evidence="4">Whole leaf</tissue>
    </source>
</reference>
<name>A0ABR0CJ14_9LAMI</name>